<keyword evidence="3" id="KW-1185">Reference proteome</keyword>
<evidence type="ECO:0000313" key="3">
    <source>
        <dbReference type="Proteomes" id="UP001195483"/>
    </source>
</evidence>
<sequence length="80" mass="9088">MTICQNNCPVRFKRSSTDPYVGQRSSDFNQTDLHSTQGSTSYNLNSVHRTYPVLSTITDLDKDPTEHASVYMAKSMSIRR</sequence>
<dbReference type="AlphaFoldDB" id="A0AAE0SYC8"/>
<reference evidence="2" key="3">
    <citation type="submission" date="2023-05" db="EMBL/GenBank/DDBJ databases">
        <authorList>
            <person name="Smith C.H."/>
        </authorList>
    </citation>
    <scope>NUCLEOTIDE SEQUENCE</scope>
    <source>
        <strain evidence="2">CHS0354</strain>
        <tissue evidence="2">Mantle</tissue>
    </source>
</reference>
<proteinExistence type="predicted"/>
<feature type="region of interest" description="Disordered" evidence="1">
    <location>
        <begin position="15"/>
        <end position="41"/>
    </location>
</feature>
<evidence type="ECO:0000313" key="2">
    <source>
        <dbReference type="EMBL" id="KAK3600442.1"/>
    </source>
</evidence>
<dbReference type="Proteomes" id="UP001195483">
    <property type="component" value="Unassembled WGS sequence"/>
</dbReference>
<evidence type="ECO:0000256" key="1">
    <source>
        <dbReference type="SAM" id="MobiDB-lite"/>
    </source>
</evidence>
<gene>
    <name evidence="2" type="ORF">CHS0354_023651</name>
</gene>
<reference evidence="2" key="2">
    <citation type="journal article" date="2021" name="Genome Biol. Evol.">
        <title>Developing a high-quality reference genome for a parasitic bivalve with doubly uniparental inheritance (Bivalvia: Unionida).</title>
        <authorList>
            <person name="Smith C.H."/>
        </authorList>
    </citation>
    <scope>NUCLEOTIDE SEQUENCE</scope>
    <source>
        <strain evidence="2">CHS0354</strain>
        <tissue evidence="2">Mantle</tissue>
    </source>
</reference>
<reference evidence="2" key="1">
    <citation type="journal article" date="2021" name="Genome Biol. Evol.">
        <title>A High-Quality Reference Genome for a Parasitic Bivalve with Doubly Uniparental Inheritance (Bivalvia: Unionida).</title>
        <authorList>
            <person name="Smith C.H."/>
        </authorList>
    </citation>
    <scope>NUCLEOTIDE SEQUENCE</scope>
    <source>
        <strain evidence="2">CHS0354</strain>
    </source>
</reference>
<protein>
    <submittedName>
        <fullName evidence="2">Uncharacterized protein</fullName>
    </submittedName>
</protein>
<organism evidence="2 3">
    <name type="scientific">Potamilus streckersoni</name>
    <dbReference type="NCBI Taxonomy" id="2493646"/>
    <lineage>
        <taxon>Eukaryota</taxon>
        <taxon>Metazoa</taxon>
        <taxon>Spiralia</taxon>
        <taxon>Lophotrochozoa</taxon>
        <taxon>Mollusca</taxon>
        <taxon>Bivalvia</taxon>
        <taxon>Autobranchia</taxon>
        <taxon>Heteroconchia</taxon>
        <taxon>Palaeoheterodonta</taxon>
        <taxon>Unionida</taxon>
        <taxon>Unionoidea</taxon>
        <taxon>Unionidae</taxon>
        <taxon>Ambleminae</taxon>
        <taxon>Lampsilini</taxon>
        <taxon>Potamilus</taxon>
    </lineage>
</organism>
<feature type="compositionally biased region" description="Polar residues" evidence="1">
    <location>
        <begin position="23"/>
        <end position="41"/>
    </location>
</feature>
<comment type="caution">
    <text evidence="2">The sequence shown here is derived from an EMBL/GenBank/DDBJ whole genome shotgun (WGS) entry which is preliminary data.</text>
</comment>
<feature type="non-terminal residue" evidence="2">
    <location>
        <position position="80"/>
    </location>
</feature>
<dbReference type="EMBL" id="JAEAOA010001423">
    <property type="protein sequence ID" value="KAK3600442.1"/>
    <property type="molecule type" value="Genomic_DNA"/>
</dbReference>
<accession>A0AAE0SYC8</accession>
<name>A0AAE0SYC8_9BIVA</name>